<dbReference type="RefSeq" id="WP_184814108.1">
    <property type="nucleotide sequence ID" value="NZ_JACHJQ010000006.1"/>
</dbReference>
<organism evidence="1 2">
    <name type="scientific">Actinophytocola algeriensis</name>
    <dbReference type="NCBI Taxonomy" id="1768010"/>
    <lineage>
        <taxon>Bacteria</taxon>
        <taxon>Bacillati</taxon>
        <taxon>Actinomycetota</taxon>
        <taxon>Actinomycetes</taxon>
        <taxon>Pseudonocardiales</taxon>
        <taxon>Pseudonocardiaceae</taxon>
    </lineage>
</organism>
<sequence>MTYWTIEELAWDILLVGAGKEDLEKTLNMSLLTPDSYSVTLEQVIAVVQASSSDVSLDDLDLDAARFSFFLSAVQGD</sequence>
<dbReference type="Proteomes" id="UP000520767">
    <property type="component" value="Unassembled WGS sequence"/>
</dbReference>
<comment type="caution">
    <text evidence="1">The sequence shown here is derived from an EMBL/GenBank/DDBJ whole genome shotgun (WGS) entry which is preliminary data.</text>
</comment>
<evidence type="ECO:0000313" key="2">
    <source>
        <dbReference type="Proteomes" id="UP000520767"/>
    </source>
</evidence>
<accession>A0A7W7QAN4</accession>
<dbReference type="EMBL" id="JACHJQ010000006">
    <property type="protein sequence ID" value="MBB4910089.1"/>
    <property type="molecule type" value="Genomic_DNA"/>
</dbReference>
<dbReference type="AlphaFoldDB" id="A0A7W7QAN4"/>
<name>A0A7W7QAN4_9PSEU</name>
<keyword evidence="2" id="KW-1185">Reference proteome</keyword>
<protein>
    <submittedName>
        <fullName evidence="1">Uncharacterized protein</fullName>
    </submittedName>
</protein>
<reference evidence="1 2" key="1">
    <citation type="submission" date="2020-08" db="EMBL/GenBank/DDBJ databases">
        <title>Genomic Encyclopedia of Type Strains, Phase III (KMG-III): the genomes of soil and plant-associated and newly described type strains.</title>
        <authorList>
            <person name="Whitman W."/>
        </authorList>
    </citation>
    <scope>NUCLEOTIDE SEQUENCE [LARGE SCALE GENOMIC DNA]</scope>
    <source>
        <strain evidence="1 2">CECT 8960</strain>
    </source>
</reference>
<proteinExistence type="predicted"/>
<gene>
    <name evidence="1" type="ORF">FHR82_006347</name>
</gene>
<evidence type="ECO:0000313" key="1">
    <source>
        <dbReference type="EMBL" id="MBB4910089.1"/>
    </source>
</evidence>